<dbReference type="Pfam" id="PF02518">
    <property type="entry name" value="HATPase_c"/>
    <property type="match status" value="1"/>
</dbReference>
<organism evidence="9 10">
    <name type="scientific">Halalkalibaculum roseum</name>
    <dbReference type="NCBI Taxonomy" id="2709311"/>
    <lineage>
        <taxon>Bacteria</taxon>
        <taxon>Pseudomonadati</taxon>
        <taxon>Balneolota</taxon>
        <taxon>Balneolia</taxon>
        <taxon>Balneolales</taxon>
        <taxon>Balneolaceae</taxon>
        <taxon>Halalkalibaculum</taxon>
    </lineage>
</organism>
<evidence type="ECO:0000259" key="8">
    <source>
        <dbReference type="PROSITE" id="PS50109"/>
    </source>
</evidence>
<dbReference type="RefSeq" id="WP_165143858.1">
    <property type="nucleotide sequence ID" value="NZ_JAALLT010000006.1"/>
</dbReference>
<evidence type="ECO:0000256" key="6">
    <source>
        <dbReference type="ARBA" id="ARBA00022777"/>
    </source>
</evidence>
<sequence length="390" mass="43699">METAKKSSTLRVVELKDQSSESLHLLLESIEGLNKSMELQSLLSESMESARLVMNSEASSLMLLDEETGELFISLPTGPVKDEIKGKRIPKNKGVGGWVIENKRPYLSNDLENSEIFFGEVAEEFQTRNIICVPLIDSKNNAMGVLQAINKRGLQDFTPHDIPVFQALASHVSMAIERTRMEERMKSRIKQKEVLLTEIHHRVKNNLATISGLIEMELDTVGDKHARHVLKNTYSRMQSMGEVHDMLCKKGLFDEVELGMYLSNLTEKISKTLSNPNTEVNITVEADTIHMAADRAMICGLVLNELLVNIYKHAFEDLKEGNITINLLALKDNKIQLDVRDNGIGIPEEFSLEDASSIGTWVINVLLRKLNSTVEINSAEGTSFSITFDK</sequence>
<dbReference type="InterPro" id="IPR003594">
    <property type="entry name" value="HATPase_dom"/>
</dbReference>
<evidence type="ECO:0000256" key="2">
    <source>
        <dbReference type="ARBA" id="ARBA00012438"/>
    </source>
</evidence>
<dbReference type="Pfam" id="PF01590">
    <property type="entry name" value="GAF"/>
    <property type="match status" value="1"/>
</dbReference>
<dbReference type="InterPro" id="IPR005467">
    <property type="entry name" value="His_kinase_dom"/>
</dbReference>
<comment type="catalytic activity">
    <reaction evidence="1">
        <text>ATP + protein L-histidine = ADP + protein N-phospho-L-histidine.</text>
        <dbReference type="EC" id="2.7.13.3"/>
    </reaction>
</comment>
<keyword evidence="3" id="KW-0597">Phosphoprotein</keyword>
<dbReference type="InterPro" id="IPR003018">
    <property type="entry name" value="GAF"/>
</dbReference>
<dbReference type="SUPFAM" id="SSF55874">
    <property type="entry name" value="ATPase domain of HSP90 chaperone/DNA topoisomerase II/histidine kinase"/>
    <property type="match status" value="1"/>
</dbReference>
<dbReference type="InterPro" id="IPR011495">
    <property type="entry name" value="Sig_transdc_His_kin_sub2_dim/P"/>
</dbReference>
<dbReference type="GO" id="GO:0005524">
    <property type="term" value="F:ATP binding"/>
    <property type="evidence" value="ECO:0007669"/>
    <property type="project" value="UniProtKB-KW"/>
</dbReference>
<dbReference type="InterPro" id="IPR029016">
    <property type="entry name" value="GAF-like_dom_sf"/>
</dbReference>
<dbReference type="EMBL" id="JAALLT010000006">
    <property type="protein sequence ID" value="NGP78124.1"/>
    <property type="molecule type" value="Genomic_DNA"/>
</dbReference>
<comment type="caution">
    <text evidence="9">The sequence shown here is derived from an EMBL/GenBank/DDBJ whole genome shotgun (WGS) entry which is preliminary data.</text>
</comment>
<dbReference type="PANTHER" id="PTHR41523:SF8">
    <property type="entry name" value="ETHYLENE RESPONSE SENSOR PROTEIN"/>
    <property type="match status" value="1"/>
</dbReference>
<keyword evidence="4" id="KW-0808">Transferase</keyword>
<evidence type="ECO:0000313" key="9">
    <source>
        <dbReference type="EMBL" id="NGP78124.1"/>
    </source>
</evidence>
<dbReference type="Gene3D" id="3.30.565.10">
    <property type="entry name" value="Histidine kinase-like ATPase, C-terminal domain"/>
    <property type="match status" value="1"/>
</dbReference>
<feature type="domain" description="Histidine kinase" evidence="8">
    <location>
        <begin position="198"/>
        <end position="390"/>
    </location>
</feature>
<name>A0A6M1T3S9_9BACT</name>
<dbReference type="Gene3D" id="3.30.450.40">
    <property type="match status" value="1"/>
</dbReference>
<dbReference type="EC" id="2.7.13.3" evidence="2"/>
<keyword evidence="5" id="KW-0547">Nucleotide-binding</keyword>
<reference evidence="9 10" key="1">
    <citation type="submission" date="2020-02" db="EMBL/GenBank/DDBJ databases">
        <title>Balneolaceae bacterium YR4-1, complete genome.</title>
        <authorList>
            <person name="Li Y."/>
            <person name="Wu S."/>
        </authorList>
    </citation>
    <scope>NUCLEOTIDE SEQUENCE [LARGE SCALE GENOMIC DNA]</scope>
    <source>
        <strain evidence="9 10">YR4-1</strain>
    </source>
</reference>
<evidence type="ECO:0000256" key="1">
    <source>
        <dbReference type="ARBA" id="ARBA00000085"/>
    </source>
</evidence>
<accession>A0A6M1T3S9</accession>
<proteinExistence type="predicted"/>
<gene>
    <name evidence="9" type="ORF">G3570_15860</name>
</gene>
<evidence type="ECO:0000256" key="5">
    <source>
        <dbReference type="ARBA" id="ARBA00022741"/>
    </source>
</evidence>
<dbReference type="PROSITE" id="PS50109">
    <property type="entry name" value="HIS_KIN"/>
    <property type="match status" value="1"/>
</dbReference>
<dbReference type="SMART" id="SM00065">
    <property type="entry name" value="GAF"/>
    <property type="match status" value="1"/>
</dbReference>
<dbReference type="SUPFAM" id="SSF55781">
    <property type="entry name" value="GAF domain-like"/>
    <property type="match status" value="1"/>
</dbReference>
<evidence type="ECO:0000256" key="7">
    <source>
        <dbReference type="ARBA" id="ARBA00022840"/>
    </source>
</evidence>
<dbReference type="PANTHER" id="PTHR41523">
    <property type="entry name" value="TWO-COMPONENT SYSTEM SENSOR PROTEIN"/>
    <property type="match status" value="1"/>
</dbReference>
<evidence type="ECO:0000256" key="3">
    <source>
        <dbReference type="ARBA" id="ARBA00022553"/>
    </source>
</evidence>
<keyword evidence="10" id="KW-1185">Reference proteome</keyword>
<dbReference type="AlphaFoldDB" id="A0A6M1T3S9"/>
<dbReference type="GO" id="GO:0004673">
    <property type="term" value="F:protein histidine kinase activity"/>
    <property type="evidence" value="ECO:0007669"/>
    <property type="project" value="UniProtKB-EC"/>
</dbReference>
<dbReference type="InterPro" id="IPR036890">
    <property type="entry name" value="HATPase_C_sf"/>
</dbReference>
<evidence type="ECO:0000256" key="4">
    <source>
        <dbReference type="ARBA" id="ARBA00022679"/>
    </source>
</evidence>
<evidence type="ECO:0000313" key="10">
    <source>
        <dbReference type="Proteomes" id="UP000473278"/>
    </source>
</evidence>
<dbReference type="Proteomes" id="UP000473278">
    <property type="component" value="Unassembled WGS sequence"/>
</dbReference>
<keyword evidence="6" id="KW-0418">Kinase</keyword>
<dbReference type="Pfam" id="PF07568">
    <property type="entry name" value="HisKA_2"/>
    <property type="match status" value="1"/>
</dbReference>
<protein>
    <recommendedName>
        <fullName evidence="2">histidine kinase</fullName>
        <ecNumber evidence="2">2.7.13.3</ecNumber>
    </recommendedName>
</protein>
<keyword evidence="7" id="KW-0067">ATP-binding</keyword>